<organism evidence="4 5">
    <name type="scientific">Haemaphysalis longicornis</name>
    <name type="common">Bush tick</name>
    <dbReference type="NCBI Taxonomy" id="44386"/>
    <lineage>
        <taxon>Eukaryota</taxon>
        <taxon>Metazoa</taxon>
        <taxon>Ecdysozoa</taxon>
        <taxon>Arthropoda</taxon>
        <taxon>Chelicerata</taxon>
        <taxon>Arachnida</taxon>
        <taxon>Acari</taxon>
        <taxon>Parasitiformes</taxon>
        <taxon>Ixodida</taxon>
        <taxon>Ixodoidea</taxon>
        <taxon>Ixodidae</taxon>
        <taxon>Haemaphysalinae</taxon>
        <taxon>Haemaphysalis</taxon>
    </lineage>
</organism>
<feature type="domain" description="CCHC-type" evidence="3">
    <location>
        <begin position="162"/>
        <end position="176"/>
    </location>
</feature>
<comment type="caution">
    <text evidence="4">The sequence shown here is derived from an EMBL/GenBank/DDBJ whole genome shotgun (WGS) entry which is preliminary data.</text>
</comment>
<evidence type="ECO:0000256" key="2">
    <source>
        <dbReference type="SAM" id="MobiDB-lite"/>
    </source>
</evidence>
<reference evidence="4 5" key="1">
    <citation type="journal article" date="2020" name="Cell">
        <title>Large-Scale Comparative Analyses of Tick Genomes Elucidate Their Genetic Diversity and Vector Capacities.</title>
        <authorList>
            <consortium name="Tick Genome and Microbiome Consortium (TIGMIC)"/>
            <person name="Jia N."/>
            <person name="Wang J."/>
            <person name="Shi W."/>
            <person name="Du L."/>
            <person name="Sun Y."/>
            <person name="Zhan W."/>
            <person name="Jiang J.F."/>
            <person name="Wang Q."/>
            <person name="Zhang B."/>
            <person name="Ji P."/>
            <person name="Bell-Sakyi L."/>
            <person name="Cui X.M."/>
            <person name="Yuan T.T."/>
            <person name="Jiang B.G."/>
            <person name="Yang W.F."/>
            <person name="Lam T.T."/>
            <person name="Chang Q.C."/>
            <person name="Ding S.J."/>
            <person name="Wang X.J."/>
            <person name="Zhu J.G."/>
            <person name="Ruan X.D."/>
            <person name="Zhao L."/>
            <person name="Wei J.T."/>
            <person name="Ye R.Z."/>
            <person name="Que T.C."/>
            <person name="Du C.H."/>
            <person name="Zhou Y.H."/>
            <person name="Cheng J.X."/>
            <person name="Dai P.F."/>
            <person name="Guo W.B."/>
            <person name="Han X.H."/>
            <person name="Huang E.J."/>
            <person name="Li L.F."/>
            <person name="Wei W."/>
            <person name="Gao Y.C."/>
            <person name="Liu J.Z."/>
            <person name="Shao H.Z."/>
            <person name="Wang X."/>
            <person name="Wang C.C."/>
            <person name="Yang T.C."/>
            <person name="Huo Q.B."/>
            <person name="Li W."/>
            <person name="Chen H.Y."/>
            <person name="Chen S.E."/>
            <person name="Zhou L.G."/>
            <person name="Ni X.B."/>
            <person name="Tian J.H."/>
            <person name="Sheng Y."/>
            <person name="Liu T."/>
            <person name="Pan Y.S."/>
            <person name="Xia L.Y."/>
            <person name="Li J."/>
            <person name="Zhao F."/>
            <person name="Cao W.C."/>
        </authorList>
    </citation>
    <scope>NUCLEOTIDE SEQUENCE [LARGE SCALE GENOMIC DNA]</scope>
    <source>
        <strain evidence="4">HaeL-2018</strain>
    </source>
</reference>
<keyword evidence="1" id="KW-0862">Zinc</keyword>
<feature type="compositionally biased region" description="Pro residues" evidence="2">
    <location>
        <begin position="295"/>
        <end position="309"/>
    </location>
</feature>
<name>A0A9J6FGR3_HAELO</name>
<dbReference type="EMBL" id="JABSTR010000001">
    <property type="protein sequence ID" value="KAH9361959.1"/>
    <property type="molecule type" value="Genomic_DNA"/>
</dbReference>
<dbReference type="InterPro" id="IPR042509">
    <property type="entry name" value="ZCCHC3"/>
</dbReference>
<dbReference type="GO" id="GO:0003723">
    <property type="term" value="F:RNA binding"/>
    <property type="evidence" value="ECO:0007669"/>
    <property type="project" value="InterPro"/>
</dbReference>
<evidence type="ECO:0000259" key="3">
    <source>
        <dbReference type="PROSITE" id="PS50158"/>
    </source>
</evidence>
<protein>
    <recommendedName>
        <fullName evidence="3">CCHC-type domain-containing protein</fullName>
    </recommendedName>
</protein>
<dbReference type="Proteomes" id="UP000821853">
    <property type="component" value="Chromosome 1"/>
</dbReference>
<dbReference type="GO" id="GO:0008270">
    <property type="term" value="F:zinc ion binding"/>
    <property type="evidence" value="ECO:0007669"/>
    <property type="project" value="UniProtKB-KW"/>
</dbReference>
<dbReference type="AlphaFoldDB" id="A0A9J6FGR3"/>
<dbReference type="SMART" id="SM00343">
    <property type="entry name" value="ZnF_C2HC"/>
    <property type="match status" value="1"/>
</dbReference>
<dbReference type="PROSITE" id="PS50158">
    <property type="entry name" value="ZF_CCHC"/>
    <property type="match status" value="1"/>
</dbReference>
<proteinExistence type="predicted"/>
<dbReference type="PANTHER" id="PTHR22639">
    <property type="entry name" value="GAG-RELATED PROTEIN"/>
    <property type="match status" value="1"/>
</dbReference>
<accession>A0A9J6FGR3</accession>
<dbReference type="OrthoDB" id="10064617at2759"/>
<dbReference type="Pfam" id="PF00098">
    <property type="entry name" value="zf-CCHC"/>
    <property type="match status" value="1"/>
</dbReference>
<sequence>MVPATAARPIVFCGVVPRGVSTAEVGKALLQLFSLAEIHGVQDFLGGRTEILFKTPAAVEKMLADPSLTVGEHKLRFSYRGSREKVVRVSSYPMDTPDDHLKCALSAYGQVSEVRREMMRAVPGLATGVQYVRLDMAQPVPNFLGIGRYVVQCEYEGVLRVCRRCNGSGHMAADCKALQCSRCGLFDAHKVEACERSCPRCGGDHPIAKCPRPSFAQALTSNRPVAPRQLHEAAGRWQMDATRSNLDDQVWPTPGEGTGNAEGATDGSSGSAPASPDAAASAVAVEEAPEEQGPKAPPPENGAPPPPRNPVGEEPPHEATAPP</sequence>
<keyword evidence="1" id="KW-0863">Zinc-finger</keyword>
<dbReference type="VEuPathDB" id="VectorBase:HLOH_046976"/>
<evidence type="ECO:0000313" key="5">
    <source>
        <dbReference type="Proteomes" id="UP000821853"/>
    </source>
</evidence>
<dbReference type="PANTHER" id="PTHR22639:SF3">
    <property type="entry name" value="ZINC FINGER CCHC DOMAIN-CONTAINING PROTEIN 3"/>
    <property type="match status" value="1"/>
</dbReference>
<evidence type="ECO:0000313" key="4">
    <source>
        <dbReference type="EMBL" id="KAH9361959.1"/>
    </source>
</evidence>
<dbReference type="InterPro" id="IPR001878">
    <property type="entry name" value="Znf_CCHC"/>
</dbReference>
<gene>
    <name evidence="4" type="ORF">HPB48_003632</name>
</gene>
<keyword evidence="1" id="KW-0479">Metal-binding</keyword>
<feature type="region of interest" description="Disordered" evidence="2">
    <location>
        <begin position="235"/>
        <end position="323"/>
    </location>
</feature>
<feature type="compositionally biased region" description="Low complexity" evidence="2">
    <location>
        <begin position="263"/>
        <end position="286"/>
    </location>
</feature>
<evidence type="ECO:0000256" key="1">
    <source>
        <dbReference type="PROSITE-ProRule" id="PRU00047"/>
    </source>
</evidence>
<dbReference type="GO" id="GO:0003690">
    <property type="term" value="F:double-stranded DNA binding"/>
    <property type="evidence" value="ECO:0007669"/>
    <property type="project" value="InterPro"/>
</dbReference>
<dbReference type="GO" id="GO:0002218">
    <property type="term" value="P:activation of innate immune response"/>
    <property type="evidence" value="ECO:0007669"/>
    <property type="project" value="InterPro"/>
</dbReference>
<keyword evidence="5" id="KW-1185">Reference proteome</keyword>